<evidence type="ECO:0000313" key="2">
    <source>
        <dbReference type="Proteomes" id="UP000285768"/>
    </source>
</evidence>
<evidence type="ECO:0000313" key="1">
    <source>
        <dbReference type="EMBL" id="QAB18315.1"/>
    </source>
</evidence>
<protein>
    <recommendedName>
        <fullName evidence="3">ImmA/IrrE family metallo-endopeptidase</fullName>
    </recommendedName>
</protein>
<organism evidence="1 2">
    <name type="scientific">Leucobacter muris</name>
    <dbReference type="NCBI Taxonomy" id="1935379"/>
    <lineage>
        <taxon>Bacteria</taxon>
        <taxon>Bacillati</taxon>
        <taxon>Actinomycetota</taxon>
        <taxon>Actinomycetes</taxon>
        <taxon>Micrococcales</taxon>
        <taxon>Microbacteriaceae</taxon>
        <taxon>Leucobacter</taxon>
    </lineage>
</organism>
<sequence length="157" mass="17404">MTSSMPARQMAEELVANLGCRPGSSLEDIQERVALFHQKEIALHPVDDVELRNITGLWVETELTSHVFFRNDDPKLYQTHSIFHEFGHIIADHSTCGVLSFIDNTLLGTAPLGGQIQRARARGFNQDEDETLAEEIAYALSRLVIAGSAVGIRAVFE</sequence>
<keyword evidence="2" id="KW-1185">Reference proteome</keyword>
<reference evidence="1 2" key="1">
    <citation type="submission" date="2019-01" db="EMBL/GenBank/DDBJ databases">
        <title>Leucobacter muris sp. nov. isolated from the nose of a laboratory mouse.</title>
        <authorList>
            <person name="Benga L."/>
            <person name="Sproeer C."/>
            <person name="Schumann P."/>
            <person name="Verbarg S."/>
            <person name="Bunk B."/>
            <person name="Engelhardt E."/>
            <person name="Benten P.M."/>
            <person name="Sager M."/>
        </authorList>
    </citation>
    <scope>NUCLEOTIDE SEQUENCE [LARGE SCALE GENOMIC DNA]</scope>
    <source>
        <strain evidence="1 2">DSM 101948</strain>
    </source>
</reference>
<name>A0ABX5QH84_9MICO</name>
<evidence type="ECO:0008006" key="3">
    <source>
        <dbReference type="Google" id="ProtNLM"/>
    </source>
</evidence>
<dbReference type="Proteomes" id="UP000285768">
    <property type="component" value="Chromosome"/>
</dbReference>
<proteinExistence type="predicted"/>
<dbReference type="RefSeq" id="WP_128387207.1">
    <property type="nucleotide sequence ID" value="NZ_CP035037.1"/>
</dbReference>
<dbReference type="EMBL" id="CP035037">
    <property type="protein sequence ID" value="QAB18315.1"/>
    <property type="molecule type" value="Genomic_DNA"/>
</dbReference>
<gene>
    <name evidence="1" type="ORF">Leucomu_10655</name>
</gene>
<accession>A0ABX5QH84</accession>